<dbReference type="SUPFAM" id="SSF56112">
    <property type="entry name" value="Protein kinase-like (PK-like)"/>
    <property type="match status" value="1"/>
</dbReference>
<dbReference type="HOGENOM" id="CLU_1284884_0_0_1"/>
<dbReference type="STRING" id="77586.A0A0D9XV25"/>
<dbReference type="AlphaFoldDB" id="A0A0D9XV25"/>
<dbReference type="Gene3D" id="1.10.510.10">
    <property type="entry name" value="Transferase(Phosphotransferase) domain 1"/>
    <property type="match status" value="1"/>
</dbReference>
<dbReference type="InterPro" id="IPR001245">
    <property type="entry name" value="Ser-Thr/Tyr_kinase_cat_dom"/>
</dbReference>
<dbReference type="eggNOG" id="KOG1187">
    <property type="taxonomic scope" value="Eukaryota"/>
</dbReference>
<reference evidence="2 3" key="1">
    <citation type="submission" date="2012-08" db="EMBL/GenBank/DDBJ databases">
        <title>Oryza genome evolution.</title>
        <authorList>
            <person name="Wing R.A."/>
        </authorList>
    </citation>
    <scope>NUCLEOTIDE SEQUENCE</scope>
</reference>
<organism evidence="2 3">
    <name type="scientific">Leersia perrieri</name>
    <dbReference type="NCBI Taxonomy" id="77586"/>
    <lineage>
        <taxon>Eukaryota</taxon>
        <taxon>Viridiplantae</taxon>
        <taxon>Streptophyta</taxon>
        <taxon>Embryophyta</taxon>
        <taxon>Tracheophyta</taxon>
        <taxon>Spermatophyta</taxon>
        <taxon>Magnoliopsida</taxon>
        <taxon>Liliopsida</taxon>
        <taxon>Poales</taxon>
        <taxon>Poaceae</taxon>
        <taxon>BOP clade</taxon>
        <taxon>Oryzoideae</taxon>
        <taxon>Oryzeae</taxon>
        <taxon>Oryzinae</taxon>
        <taxon>Leersia</taxon>
    </lineage>
</organism>
<dbReference type="Pfam" id="PF07714">
    <property type="entry name" value="PK_Tyr_Ser-Thr"/>
    <property type="match status" value="1"/>
</dbReference>
<dbReference type="Proteomes" id="UP000032180">
    <property type="component" value="Chromosome 11"/>
</dbReference>
<evidence type="ECO:0000259" key="1">
    <source>
        <dbReference type="Pfam" id="PF07714"/>
    </source>
</evidence>
<dbReference type="EnsemblPlants" id="LPERR11G18580.1">
    <property type="protein sequence ID" value="LPERR11G18580.1"/>
    <property type="gene ID" value="LPERR11G18580"/>
</dbReference>
<reference evidence="2" key="3">
    <citation type="submission" date="2015-04" db="UniProtKB">
        <authorList>
            <consortium name="EnsemblPlants"/>
        </authorList>
    </citation>
    <scope>IDENTIFICATION</scope>
</reference>
<dbReference type="Gramene" id="LPERR11G18580.1">
    <property type="protein sequence ID" value="LPERR11G18580.1"/>
    <property type="gene ID" value="LPERR11G18580"/>
</dbReference>
<evidence type="ECO:0000313" key="2">
    <source>
        <dbReference type="EnsemblPlants" id="LPERR11G18580.1"/>
    </source>
</evidence>
<reference evidence="3" key="2">
    <citation type="submission" date="2013-12" db="EMBL/GenBank/DDBJ databases">
        <authorList>
            <person name="Yu Y."/>
            <person name="Lee S."/>
            <person name="de Baynast K."/>
            <person name="Wissotski M."/>
            <person name="Liu L."/>
            <person name="Talag J."/>
            <person name="Goicoechea J."/>
            <person name="Angelova A."/>
            <person name="Jetty R."/>
            <person name="Kudrna D."/>
            <person name="Golser W."/>
            <person name="Rivera L."/>
            <person name="Zhang J."/>
            <person name="Wing R."/>
        </authorList>
    </citation>
    <scope>NUCLEOTIDE SEQUENCE</scope>
</reference>
<feature type="domain" description="Serine-threonine/tyrosine-protein kinase catalytic" evidence="1">
    <location>
        <begin position="79"/>
        <end position="188"/>
    </location>
</feature>
<accession>A0A0D9XV25</accession>
<sequence>MAMWGGLGQAATVTQLVGADVGGLISMIMQSAVTARQNKKECEQLARHVFMIVELLPHLQDPEVMRRPEVLTLRPVMGGTLNSTFDVYSFGVVMLEVLTGKKPHFVQEKGDEEEETGREDSGFRYQSLVSFMLPLIEDGKLWKVLDKRPTMEPTRRQMEATELVAQTAARCLRLEAKDRPAISEVVGNLETSLELARCDG</sequence>
<dbReference type="PANTHER" id="PTHR46146:SF7">
    <property type="entry name" value="OS11G0664000 PROTEIN"/>
    <property type="match status" value="1"/>
</dbReference>
<proteinExistence type="predicted"/>
<evidence type="ECO:0000313" key="3">
    <source>
        <dbReference type="Proteomes" id="UP000032180"/>
    </source>
</evidence>
<keyword evidence="3" id="KW-1185">Reference proteome</keyword>
<dbReference type="GO" id="GO:0004672">
    <property type="term" value="F:protein kinase activity"/>
    <property type="evidence" value="ECO:0007669"/>
    <property type="project" value="InterPro"/>
</dbReference>
<protein>
    <recommendedName>
        <fullName evidence="1">Serine-threonine/tyrosine-protein kinase catalytic domain-containing protein</fullName>
    </recommendedName>
</protein>
<dbReference type="InterPro" id="IPR011009">
    <property type="entry name" value="Kinase-like_dom_sf"/>
</dbReference>
<dbReference type="PANTHER" id="PTHR46146">
    <property type="entry name" value="SERINE/THREONINE-PROTEIN KINASE-LIKE PROTEIN CCR4"/>
    <property type="match status" value="1"/>
</dbReference>
<name>A0A0D9XV25_9ORYZ</name>